<feature type="signal peptide" evidence="2">
    <location>
        <begin position="1"/>
        <end position="24"/>
    </location>
</feature>
<dbReference type="EMBL" id="KE361630">
    <property type="protein sequence ID" value="EPQ29542.1"/>
    <property type="molecule type" value="Genomic_DNA"/>
</dbReference>
<reference evidence="3 4" key="1">
    <citation type="journal article" date="2013" name="Plant Cell">
        <title>The transition from a phytopathogenic smut ancestor to an anamorphic biocontrol agent deciphered by comparative whole-genome analysis.</title>
        <authorList>
            <person name="Lefebvre F."/>
            <person name="Joly D.L."/>
            <person name="Labbe C."/>
            <person name="Teichmann B."/>
            <person name="Linning R."/>
            <person name="Belzile F."/>
            <person name="Bakkeren G."/>
            <person name="Belanger R.R."/>
        </authorList>
    </citation>
    <scope>NUCLEOTIDE SEQUENCE [LARGE SCALE GENOMIC DNA]</scope>
    <source>
        <strain evidence="3 4">PF-1</strain>
    </source>
</reference>
<dbReference type="GeneID" id="19316876"/>
<feature type="chain" id="PRO_5001599773" evidence="2">
    <location>
        <begin position="25"/>
        <end position="455"/>
    </location>
</feature>
<protein>
    <submittedName>
        <fullName evidence="3">Uncharacterized protein</fullName>
    </submittedName>
</protein>
<dbReference type="KEGG" id="pfp:PFL1_02761"/>
<dbReference type="Proteomes" id="UP000053664">
    <property type="component" value="Unassembled WGS sequence"/>
</dbReference>
<dbReference type="AlphaFoldDB" id="A0A061H9K2"/>
<name>A0A061H9K2_9BASI</name>
<keyword evidence="2" id="KW-0732">Signal</keyword>
<feature type="region of interest" description="Disordered" evidence="1">
    <location>
        <begin position="76"/>
        <end position="148"/>
    </location>
</feature>
<gene>
    <name evidence="3" type="ORF">PFL1_02761</name>
</gene>
<organism evidence="3 4">
    <name type="scientific">Pseudozyma flocculosa PF-1</name>
    <dbReference type="NCBI Taxonomy" id="1277687"/>
    <lineage>
        <taxon>Eukaryota</taxon>
        <taxon>Fungi</taxon>
        <taxon>Dikarya</taxon>
        <taxon>Basidiomycota</taxon>
        <taxon>Ustilaginomycotina</taxon>
        <taxon>Ustilaginomycetes</taxon>
        <taxon>Ustilaginales</taxon>
        <taxon>Ustilaginaceae</taxon>
        <taxon>Pseudozyma</taxon>
    </lineage>
</organism>
<dbReference type="HOGENOM" id="CLU_713959_0_0_1"/>
<evidence type="ECO:0000313" key="3">
    <source>
        <dbReference type="EMBL" id="EPQ29542.1"/>
    </source>
</evidence>
<evidence type="ECO:0000313" key="4">
    <source>
        <dbReference type="Proteomes" id="UP000053664"/>
    </source>
</evidence>
<feature type="region of interest" description="Disordered" evidence="1">
    <location>
        <begin position="233"/>
        <end position="269"/>
    </location>
</feature>
<evidence type="ECO:0000256" key="1">
    <source>
        <dbReference type="SAM" id="MobiDB-lite"/>
    </source>
</evidence>
<proteinExistence type="predicted"/>
<dbReference type="RefSeq" id="XP_007878467.1">
    <property type="nucleotide sequence ID" value="XM_007880276.1"/>
</dbReference>
<evidence type="ECO:0000256" key="2">
    <source>
        <dbReference type="SAM" id="SignalP"/>
    </source>
</evidence>
<accession>A0A061H9K2</accession>
<sequence length="455" mass="49303">MRLVSSQRRALCVAFLHLAPLVVAVAPRPASTSLRSGVEFIEQHLLGEDDEAAERGVGIGAVVAMENDFLRALQGHHHDPPAAATTGSHGGYQEGPSAFHAHGSGGHLAADTSQRSQQHAGRVDPSVPHTGDHHPYGGQGAGHGIVTAEDGSRGYHGWLADPHVDYAAHSGQHDMSSAHYPGASYGQHDAAAEVPLSISDYDIPGSLEQGPGGYIVHAGQASSPQTAFRGHVAGMSPTPDTGASRAVAEDAESSGSHQIPVRPERQPSVFDPRDLTRVIREPLFSASSVATMLGRAPSALRSDKNRIRFAPRAMQQTFLWHYRAEILTRLAASDQAWISLIYLVPRGETAAPQDLLDIMRRVRRLYVDNDGTPRLTPVTYAYGPLEEPLHLEDFVVNVVVVNDDQASRGDKGFLHASVIAQRDDFPTRTARKTEFQRFYLGEMRLPKPLADRFKR</sequence>